<accession>A0A3P7XMK0</accession>
<dbReference type="AlphaFoldDB" id="A0A183FA71"/>
<protein>
    <recommendedName>
        <fullName evidence="2">DUF7083 domain-containing protein</fullName>
    </recommendedName>
</protein>
<sequence>MPNSPEQAPAWLAAILSAQSQQLQLLEQLMLRTMDQKPVIATVQAPVPTVYDPYGDLVRDLPVFNYEKDDESTFDAWFQRYEPVINDRGSTLSERKRNLLVDKLDNAAYKTYAEHVLPLKPADTDYDPESRAASRPETDTHSPPIRVPTVDVPAADVLQRAVPRIWQHNKEEVRRCIYR</sequence>
<dbReference type="EMBL" id="UZAH01006227">
    <property type="protein sequence ID" value="VDO30632.1"/>
    <property type="molecule type" value="Genomic_DNA"/>
</dbReference>
<gene>
    <name evidence="3" type="ORF">HPBE_LOCUS3064</name>
</gene>
<evidence type="ECO:0000313" key="3">
    <source>
        <dbReference type="EMBL" id="VDO30632.1"/>
    </source>
</evidence>
<keyword evidence="4" id="KW-1185">Reference proteome</keyword>
<feature type="domain" description="DUF7083" evidence="2">
    <location>
        <begin position="55"/>
        <end position="125"/>
    </location>
</feature>
<dbReference type="Proteomes" id="UP000050761">
    <property type="component" value="Unassembled WGS sequence"/>
</dbReference>
<evidence type="ECO:0000256" key="1">
    <source>
        <dbReference type="SAM" id="MobiDB-lite"/>
    </source>
</evidence>
<feature type="region of interest" description="Disordered" evidence="1">
    <location>
        <begin position="120"/>
        <end position="148"/>
    </location>
</feature>
<reference evidence="3 4" key="1">
    <citation type="submission" date="2018-11" db="EMBL/GenBank/DDBJ databases">
        <authorList>
            <consortium name="Pathogen Informatics"/>
        </authorList>
    </citation>
    <scope>NUCLEOTIDE SEQUENCE [LARGE SCALE GENOMIC DNA]</scope>
</reference>
<dbReference type="OrthoDB" id="5856365at2759"/>
<accession>A0A183FA71</accession>
<dbReference type="Pfam" id="PF23309">
    <property type="entry name" value="DUF7083"/>
    <property type="match status" value="1"/>
</dbReference>
<feature type="compositionally biased region" description="Basic and acidic residues" evidence="1">
    <location>
        <begin position="128"/>
        <end position="140"/>
    </location>
</feature>
<dbReference type="InterPro" id="IPR055510">
    <property type="entry name" value="DUF7083"/>
</dbReference>
<name>A0A183FA71_HELPZ</name>
<proteinExistence type="predicted"/>
<evidence type="ECO:0000313" key="4">
    <source>
        <dbReference type="Proteomes" id="UP000050761"/>
    </source>
</evidence>
<reference evidence="5" key="2">
    <citation type="submission" date="2019-09" db="UniProtKB">
        <authorList>
            <consortium name="WormBaseParasite"/>
        </authorList>
    </citation>
    <scope>IDENTIFICATION</scope>
</reference>
<dbReference type="WBParaSite" id="HPBE_0000306301-mRNA-1">
    <property type="protein sequence ID" value="HPBE_0000306301-mRNA-1"/>
    <property type="gene ID" value="HPBE_0000306301"/>
</dbReference>
<evidence type="ECO:0000313" key="5">
    <source>
        <dbReference type="WBParaSite" id="HPBE_0000306301-mRNA-1"/>
    </source>
</evidence>
<organism evidence="4 5">
    <name type="scientific">Heligmosomoides polygyrus</name>
    <name type="common">Parasitic roundworm</name>
    <dbReference type="NCBI Taxonomy" id="6339"/>
    <lineage>
        <taxon>Eukaryota</taxon>
        <taxon>Metazoa</taxon>
        <taxon>Ecdysozoa</taxon>
        <taxon>Nematoda</taxon>
        <taxon>Chromadorea</taxon>
        <taxon>Rhabditida</taxon>
        <taxon>Rhabditina</taxon>
        <taxon>Rhabditomorpha</taxon>
        <taxon>Strongyloidea</taxon>
        <taxon>Heligmosomidae</taxon>
        <taxon>Heligmosomoides</taxon>
    </lineage>
</organism>
<evidence type="ECO:0000259" key="2">
    <source>
        <dbReference type="Pfam" id="PF23309"/>
    </source>
</evidence>